<dbReference type="Gene3D" id="3.90.1720.70">
    <property type="match status" value="1"/>
</dbReference>
<protein>
    <submittedName>
        <fullName evidence="2">T6SS effector amidase Tae4 family protein</fullName>
    </submittedName>
</protein>
<feature type="compositionally biased region" description="Polar residues" evidence="1">
    <location>
        <begin position="41"/>
        <end position="51"/>
    </location>
</feature>
<name>A0ABT4UPP8_9BACT</name>
<keyword evidence="3" id="KW-1185">Reference proteome</keyword>
<proteinExistence type="predicted"/>
<dbReference type="Proteomes" id="UP001210231">
    <property type="component" value="Unassembled WGS sequence"/>
</dbReference>
<dbReference type="EMBL" id="JAQGEF010000048">
    <property type="protein sequence ID" value="MDA3616822.1"/>
    <property type="molecule type" value="Genomic_DNA"/>
</dbReference>
<gene>
    <name evidence="2" type="ORF">O3P16_18600</name>
</gene>
<comment type="caution">
    <text evidence="2">The sequence shown here is derived from an EMBL/GenBank/DDBJ whole genome shotgun (WGS) entry which is preliminary data.</text>
</comment>
<dbReference type="InterPro" id="IPR025562">
    <property type="entry name" value="Tae4"/>
</dbReference>
<evidence type="ECO:0000313" key="3">
    <source>
        <dbReference type="Proteomes" id="UP001210231"/>
    </source>
</evidence>
<evidence type="ECO:0000256" key="1">
    <source>
        <dbReference type="SAM" id="MobiDB-lite"/>
    </source>
</evidence>
<evidence type="ECO:0000313" key="2">
    <source>
        <dbReference type="EMBL" id="MDA3616822.1"/>
    </source>
</evidence>
<dbReference type="Pfam" id="PF14113">
    <property type="entry name" value="Tae4"/>
    <property type="match status" value="1"/>
</dbReference>
<reference evidence="2 3" key="1">
    <citation type="submission" date="2022-12" db="EMBL/GenBank/DDBJ databases">
        <title>Chitinophagaceae gen. sp. nov., a new member of the family Chitinophagaceae, isolated from soil in a chemical factory.</title>
        <authorList>
            <person name="Ke Z."/>
        </authorList>
    </citation>
    <scope>NUCLEOTIDE SEQUENCE [LARGE SCALE GENOMIC DNA]</scope>
    <source>
        <strain evidence="2 3">LY-5</strain>
    </source>
</reference>
<organism evidence="2 3">
    <name type="scientific">Polluticaenibacter yanchengensis</name>
    <dbReference type="NCBI Taxonomy" id="3014562"/>
    <lineage>
        <taxon>Bacteria</taxon>
        <taxon>Pseudomonadati</taxon>
        <taxon>Bacteroidota</taxon>
        <taxon>Chitinophagia</taxon>
        <taxon>Chitinophagales</taxon>
        <taxon>Chitinophagaceae</taxon>
        <taxon>Polluticaenibacter</taxon>
    </lineage>
</organism>
<feature type="region of interest" description="Disordered" evidence="1">
    <location>
        <begin position="1"/>
        <end position="51"/>
    </location>
</feature>
<sequence length="182" mass="20343">MQEEEIPIPQSGGSVDKFPPFSDLLSNYPLPYEQRPDRTPANPSTPVDDSDGSTFRYFNQCAIRVSISLKLSGLNLNGVKNMTNPGGQTYADGNVLGATNLANHIKKYGKPEKFDGTKDDVINLLRNKTGIIYFEGYDEHFGTGLPENRRSSNAHIDLWNKDTIMAPYLDQMLNSKKYFFGV</sequence>
<accession>A0ABT4UPP8</accession>